<dbReference type="InterPro" id="IPR017016">
    <property type="entry name" value="UCP033595"/>
</dbReference>
<accession>A0AAE3DZY6</accession>
<sequence>MYTILQEEKNIEGVVKTTYGIKCEEMAVNDVSPNKKEVTELIDRLNKYELSPCHLQDVIEDFI</sequence>
<reference evidence="1 2" key="1">
    <citation type="submission" date="2021-10" db="EMBL/GenBank/DDBJ databases">
        <title>Anaerobic single-cell dispensing facilitates the cultivation of human gut bacteria.</title>
        <authorList>
            <person name="Afrizal A."/>
        </authorList>
    </citation>
    <scope>NUCLEOTIDE SEQUENCE [LARGE SCALE GENOMIC DNA]</scope>
    <source>
        <strain evidence="1 2">CLA-AA-H232</strain>
    </source>
</reference>
<proteinExistence type="predicted"/>
<dbReference type="Pfam" id="PF20124">
    <property type="entry name" value="DUF6514"/>
    <property type="match status" value="1"/>
</dbReference>
<gene>
    <name evidence="1" type="ORF">LKE05_09740</name>
</gene>
<comment type="caution">
    <text evidence="1">The sequence shown here is derived from an EMBL/GenBank/DDBJ whole genome shotgun (WGS) entry which is preliminary data.</text>
</comment>
<evidence type="ECO:0000313" key="1">
    <source>
        <dbReference type="EMBL" id="MCC2211068.1"/>
    </source>
</evidence>
<dbReference type="RefSeq" id="WP_308456696.1">
    <property type="nucleotide sequence ID" value="NZ_JAJEQM010000013.1"/>
</dbReference>
<name>A0AAE3DZY6_9FIRM</name>
<dbReference type="Proteomes" id="UP001198242">
    <property type="component" value="Unassembled WGS sequence"/>
</dbReference>
<dbReference type="AlphaFoldDB" id="A0AAE3DZY6"/>
<dbReference type="EMBL" id="JAJEQM010000013">
    <property type="protein sequence ID" value="MCC2211068.1"/>
    <property type="molecule type" value="Genomic_DNA"/>
</dbReference>
<organism evidence="1 2">
    <name type="scientific">Hominilimicola fabiformis</name>
    <dbReference type="NCBI Taxonomy" id="2885356"/>
    <lineage>
        <taxon>Bacteria</taxon>
        <taxon>Bacillati</taxon>
        <taxon>Bacillota</taxon>
        <taxon>Clostridia</taxon>
        <taxon>Eubacteriales</taxon>
        <taxon>Oscillospiraceae</taxon>
        <taxon>Hominilimicola</taxon>
    </lineage>
</organism>
<protein>
    <submittedName>
        <fullName evidence="1">DUF6514 family protein</fullName>
    </submittedName>
</protein>
<evidence type="ECO:0000313" key="2">
    <source>
        <dbReference type="Proteomes" id="UP001198242"/>
    </source>
</evidence>
<keyword evidence="2" id="KW-1185">Reference proteome</keyword>